<dbReference type="InterPro" id="IPR050416">
    <property type="entry name" value="FAD-linked_Oxidoreductase"/>
</dbReference>
<evidence type="ECO:0000256" key="1">
    <source>
        <dbReference type="ARBA" id="ARBA00005466"/>
    </source>
</evidence>
<dbReference type="InterPro" id="IPR006094">
    <property type="entry name" value="Oxid_FAD_bind_N"/>
</dbReference>
<organism evidence="6 7">
    <name type="scientific">Aspergillus pseudoustus</name>
    <dbReference type="NCBI Taxonomy" id="1810923"/>
    <lineage>
        <taxon>Eukaryota</taxon>
        <taxon>Fungi</taxon>
        <taxon>Dikarya</taxon>
        <taxon>Ascomycota</taxon>
        <taxon>Pezizomycotina</taxon>
        <taxon>Eurotiomycetes</taxon>
        <taxon>Eurotiomycetidae</taxon>
        <taxon>Eurotiales</taxon>
        <taxon>Aspergillaceae</taxon>
        <taxon>Aspergillus</taxon>
        <taxon>Aspergillus subgen. Nidulantes</taxon>
    </lineage>
</organism>
<dbReference type="Pfam" id="PF01565">
    <property type="entry name" value="FAD_binding_4"/>
    <property type="match status" value="1"/>
</dbReference>
<protein>
    <recommendedName>
        <fullName evidence="5">FAD-binding PCMH-type domain-containing protein</fullName>
    </recommendedName>
</protein>
<dbReference type="PANTHER" id="PTHR42973">
    <property type="entry name" value="BINDING OXIDOREDUCTASE, PUTATIVE (AFU_ORTHOLOGUE AFUA_1G17690)-RELATED"/>
    <property type="match status" value="1"/>
</dbReference>
<dbReference type="PANTHER" id="PTHR42973:SF53">
    <property type="entry name" value="FAD-BINDING PCMH-TYPE DOMAIN-CONTAINING PROTEIN-RELATED"/>
    <property type="match status" value="1"/>
</dbReference>
<dbReference type="Gene3D" id="3.30.43.10">
    <property type="entry name" value="Uridine Diphospho-n-acetylenolpyruvylglucosamine Reductase, domain 2"/>
    <property type="match status" value="1"/>
</dbReference>
<dbReference type="Proteomes" id="UP001610446">
    <property type="component" value="Unassembled WGS sequence"/>
</dbReference>
<keyword evidence="7" id="KW-1185">Reference proteome</keyword>
<proteinExistence type="inferred from homology"/>
<accession>A0ABR4KZM9</accession>
<feature type="domain" description="FAD-binding PCMH-type" evidence="5">
    <location>
        <begin position="38"/>
        <end position="227"/>
    </location>
</feature>
<dbReference type="SUPFAM" id="SSF56176">
    <property type="entry name" value="FAD-binding/transporter-associated domain-like"/>
    <property type="match status" value="1"/>
</dbReference>
<dbReference type="Gene3D" id="3.30.465.10">
    <property type="match status" value="1"/>
</dbReference>
<dbReference type="InterPro" id="IPR016169">
    <property type="entry name" value="FAD-bd_PCMH_sub2"/>
</dbReference>
<comment type="caution">
    <text evidence="6">The sequence shown here is derived from an EMBL/GenBank/DDBJ whole genome shotgun (WGS) entry which is preliminary data.</text>
</comment>
<evidence type="ECO:0000256" key="2">
    <source>
        <dbReference type="ARBA" id="ARBA00022630"/>
    </source>
</evidence>
<reference evidence="6 7" key="1">
    <citation type="submission" date="2024-07" db="EMBL/GenBank/DDBJ databases">
        <title>Section-level genome sequencing and comparative genomics of Aspergillus sections Usti and Cavernicolus.</title>
        <authorList>
            <consortium name="Lawrence Berkeley National Laboratory"/>
            <person name="Nybo J.L."/>
            <person name="Vesth T.C."/>
            <person name="Theobald S."/>
            <person name="Frisvad J.C."/>
            <person name="Larsen T.O."/>
            <person name="Kjaerboelling I."/>
            <person name="Rothschild-Mancinelli K."/>
            <person name="Lyhne E.K."/>
            <person name="Kogle M.E."/>
            <person name="Barry K."/>
            <person name="Clum A."/>
            <person name="Na H."/>
            <person name="Ledsgaard L."/>
            <person name="Lin J."/>
            <person name="Lipzen A."/>
            <person name="Kuo A."/>
            <person name="Riley R."/>
            <person name="Mondo S."/>
            <person name="Labutti K."/>
            <person name="Haridas S."/>
            <person name="Pangalinan J."/>
            <person name="Salamov A.A."/>
            <person name="Simmons B.A."/>
            <person name="Magnuson J.K."/>
            <person name="Chen J."/>
            <person name="Drula E."/>
            <person name="Henrissat B."/>
            <person name="Wiebenga A."/>
            <person name="Lubbers R.J."/>
            <person name="Gomes A.C."/>
            <person name="Makela M.R."/>
            <person name="Stajich J."/>
            <person name="Grigoriev I.V."/>
            <person name="Mortensen U.H."/>
            <person name="De Vries R.P."/>
            <person name="Baker S.E."/>
            <person name="Andersen M.R."/>
        </authorList>
    </citation>
    <scope>NUCLEOTIDE SEQUENCE [LARGE SCALE GENOMIC DNA]</scope>
    <source>
        <strain evidence="6 7">CBS 123904</strain>
    </source>
</reference>
<keyword evidence="3" id="KW-0274">FAD</keyword>
<name>A0ABR4KZM9_9EURO</name>
<sequence length="424" mass="45566">MAEQALVNLCGAGLGDILYLPGDAAYTARIASYWSLTAQLQPWAIVQPRNTEEVSKAVKALVDAPGVKFAVRTLVFSIFVWETPTECGLSGGHMSWAGASNIVDGITIDLGLMKGTSYDVETQIASLLPGGTWAEVYPELEKHGRMVAGGREGKVGIGGLLTGGGKTFYTCRVGFTCDQVVNYEVVLADGSIVNANDKTNPDLFRVLKGGGNNFGIESTADIAHALVEFTGNLTAHPDDHILAMWTYIPKTRDPFILMSMMNLDGKEEPHTLSKFLSLPGQKRSTVTSIATKLESFIVPSGKQDTWFSLTFKSDPRIILKAASVFEALISTLKSQIPDENFYFSMVLQPLPTSFGPHSAARGGNMLGLDRIKDDCVLLVWAFEVDTAELNVTVGAPALKGAIDEISAYAASVGGDVGFRYLKLL</sequence>
<evidence type="ECO:0000313" key="6">
    <source>
        <dbReference type="EMBL" id="KAL2857738.1"/>
    </source>
</evidence>
<evidence type="ECO:0000256" key="3">
    <source>
        <dbReference type="ARBA" id="ARBA00022827"/>
    </source>
</evidence>
<evidence type="ECO:0000259" key="5">
    <source>
        <dbReference type="PROSITE" id="PS51387"/>
    </source>
</evidence>
<dbReference type="EMBL" id="JBFXLU010000003">
    <property type="protein sequence ID" value="KAL2857738.1"/>
    <property type="molecule type" value="Genomic_DNA"/>
</dbReference>
<evidence type="ECO:0000313" key="7">
    <source>
        <dbReference type="Proteomes" id="UP001610446"/>
    </source>
</evidence>
<dbReference type="PROSITE" id="PS51387">
    <property type="entry name" value="FAD_PCMH"/>
    <property type="match status" value="1"/>
</dbReference>
<comment type="similarity">
    <text evidence="1">Belongs to the oxygen-dependent FAD-linked oxidoreductase family.</text>
</comment>
<keyword evidence="2" id="KW-0285">Flavoprotein</keyword>
<dbReference type="InterPro" id="IPR016167">
    <property type="entry name" value="FAD-bd_PCMH_sub1"/>
</dbReference>
<keyword evidence="4" id="KW-0560">Oxidoreductase</keyword>
<evidence type="ECO:0000256" key="4">
    <source>
        <dbReference type="ARBA" id="ARBA00023002"/>
    </source>
</evidence>
<gene>
    <name evidence="6" type="ORF">BJY01DRAFT_242160</name>
</gene>
<dbReference type="InterPro" id="IPR016166">
    <property type="entry name" value="FAD-bd_PCMH"/>
</dbReference>
<dbReference type="InterPro" id="IPR036318">
    <property type="entry name" value="FAD-bd_PCMH-like_sf"/>
</dbReference>